<evidence type="ECO:0000313" key="11">
    <source>
        <dbReference type="Proteomes" id="UP001321249"/>
    </source>
</evidence>
<dbReference type="Proteomes" id="UP001219901">
    <property type="component" value="Chromosome"/>
</dbReference>
<gene>
    <name evidence="9" type="primary">nusB</name>
    <name evidence="8" type="ORF">GKO46_08410</name>
    <name evidence="9" type="ORF">GKO48_02415</name>
</gene>
<evidence type="ECO:0000259" key="7">
    <source>
        <dbReference type="Pfam" id="PF01029"/>
    </source>
</evidence>
<dbReference type="PANTHER" id="PTHR11078:SF3">
    <property type="entry name" value="ANTITERMINATION NUSB DOMAIN-CONTAINING PROTEIN"/>
    <property type="match status" value="1"/>
</dbReference>
<evidence type="ECO:0000256" key="2">
    <source>
        <dbReference type="ARBA" id="ARBA00022814"/>
    </source>
</evidence>
<evidence type="ECO:0000256" key="6">
    <source>
        <dbReference type="SAM" id="MobiDB-lite"/>
    </source>
</evidence>
<keyword evidence="10" id="KW-1185">Reference proteome</keyword>
<dbReference type="InterPro" id="IPR011605">
    <property type="entry name" value="NusB_fam"/>
</dbReference>
<dbReference type="GO" id="GO:0031564">
    <property type="term" value="P:transcription antitermination"/>
    <property type="evidence" value="ECO:0007669"/>
    <property type="project" value="UniProtKB-KW"/>
</dbReference>
<accession>A0AAJ5ZGI1</accession>
<evidence type="ECO:0000256" key="1">
    <source>
        <dbReference type="ARBA" id="ARBA00005952"/>
    </source>
</evidence>
<feature type="region of interest" description="Disordered" evidence="6">
    <location>
        <begin position="1"/>
        <end position="38"/>
    </location>
</feature>
<dbReference type="EMBL" id="WMBE01000002">
    <property type="protein sequence ID" value="MDG0867095.1"/>
    <property type="molecule type" value="Genomic_DNA"/>
</dbReference>
<keyword evidence="4" id="KW-0805">Transcription regulation</keyword>
<protein>
    <submittedName>
        <fullName evidence="9">Transcription antitermination factor NusB</fullName>
    </submittedName>
</protein>
<dbReference type="InterPro" id="IPR006027">
    <property type="entry name" value="NusB_RsmB_TIM44"/>
</dbReference>
<organism evidence="9 10">
    <name type="scientific">Candidatus Lucifugimonas marina</name>
    <dbReference type="NCBI Taxonomy" id="3038979"/>
    <lineage>
        <taxon>Bacteria</taxon>
        <taxon>Bacillati</taxon>
        <taxon>Chloroflexota</taxon>
        <taxon>Dehalococcoidia</taxon>
        <taxon>SAR202 cluster</taxon>
        <taxon>Candidatus Lucifugimonadales</taxon>
        <taxon>Candidatus Lucifugimonadaceae</taxon>
        <taxon>Candidatus Lucifugimonas</taxon>
    </lineage>
</organism>
<keyword evidence="3" id="KW-0694">RNA-binding</keyword>
<dbReference type="GO" id="GO:0003723">
    <property type="term" value="F:RNA binding"/>
    <property type="evidence" value="ECO:0007669"/>
    <property type="project" value="UniProtKB-KW"/>
</dbReference>
<dbReference type="AlphaFoldDB" id="A0AAJ5ZGI1"/>
<comment type="similarity">
    <text evidence="1">Belongs to the NusB family.</text>
</comment>
<dbReference type="EMBL" id="CP046147">
    <property type="protein sequence ID" value="WFG38507.1"/>
    <property type="molecule type" value="Genomic_DNA"/>
</dbReference>
<dbReference type="NCBIfam" id="TIGR01951">
    <property type="entry name" value="nusB"/>
    <property type="match status" value="1"/>
</dbReference>
<sequence>MSAANSKYIPQEPDRLDELVDGDTVGESDPPISGGRTGSRAAVVQALYESDSAGHPATAAVRRLATEREFSDDDTDFATRLVRMCEEQRIELDSRIAKLASQYPTDQMPLVERNVLRVAMAELEMEDAAPQNVVANEAVELARLFGSDTSPKFVNGVLGALLA</sequence>
<evidence type="ECO:0000313" key="8">
    <source>
        <dbReference type="EMBL" id="MDG0867095.1"/>
    </source>
</evidence>
<proteinExistence type="inferred from homology"/>
<evidence type="ECO:0000256" key="5">
    <source>
        <dbReference type="ARBA" id="ARBA00023163"/>
    </source>
</evidence>
<keyword evidence="5" id="KW-0804">Transcription</keyword>
<dbReference type="SUPFAM" id="SSF48013">
    <property type="entry name" value="NusB-like"/>
    <property type="match status" value="1"/>
</dbReference>
<reference evidence="10" key="3">
    <citation type="submission" date="2023-06" db="EMBL/GenBank/DDBJ databases">
        <title>Pangenomics reveal diversification of enzyme families and niche specialization in globally abundant SAR202 bacteria.</title>
        <authorList>
            <person name="Saw J.H.W."/>
        </authorList>
    </citation>
    <scope>NUCLEOTIDE SEQUENCE [LARGE SCALE GENOMIC DNA]</scope>
    <source>
        <strain evidence="10">JH1073</strain>
    </source>
</reference>
<dbReference type="InterPro" id="IPR035926">
    <property type="entry name" value="NusB-like_sf"/>
</dbReference>
<feature type="domain" description="NusB/RsmB/TIM44" evidence="7">
    <location>
        <begin position="39"/>
        <end position="161"/>
    </location>
</feature>
<reference evidence="9" key="2">
    <citation type="journal article" date="2023" name="Nat. Commun.">
        <title>Cultivation of marine bacteria of the SAR202 clade.</title>
        <authorList>
            <person name="Lim Y."/>
            <person name="Seo J.H."/>
            <person name="Giovannoni S.J."/>
            <person name="Kang I."/>
            <person name="Cho J.C."/>
        </authorList>
    </citation>
    <scope>NUCLEOTIDE SEQUENCE</scope>
    <source>
        <strain evidence="9">JH1073</strain>
    </source>
</reference>
<evidence type="ECO:0000256" key="4">
    <source>
        <dbReference type="ARBA" id="ARBA00023015"/>
    </source>
</evidence>
<dbReference type="Proteomes" id="UP001321249">
    <property type="component" value="Unassembled WGS sequence"/>
</dbReference>
<dbReference type="Gene3D" id="1.10.940.10">
    <property type="entry name" value="NusB-like"/>
    <property type="match status" value="1"/>
</dbReference>
<evidence type="ECO:0000313" key="9">
    <source>
        <dbReference type="EMBL" id="WFG38507.1"/>
    </source>
</evidence>
<dbReference type="Pfam" id="PF01029">
    <property type="entry name" value="NusB"/>
    <property type="match status" value="1"/>
</dbReference>
<reference evidence="10 11" key="1">
    <citation type="submission" date="2019-11" db="EMBL/GenBank/DDBJ databases">
        <authorList>
            <person name="Cho J.-C."/>
        </authorList>
    </citation>
    <scope>NUCLEOTIDE SEQUENCE [LARGE SCALE GENOMIC DNA]</scope>
    <source>
        <strain evidence="9 10">JH1073</strain>
        <strain evidence="8 11">JH702</strain>
    </source>
</reference>
<evidence type="ECO:0000256" key="3">
    <source>
        <dbReference type="ARBA" id="ARBA00022884"/>
    </source>
</evidence>
<evidence type="ECO:0000313" key="10">
    <source>
        <dbReference type="Proteomes" id="UP001219901"/>
    </source>
</evidence>
<dbReference type="PANTHER" id="PTHR11078">
    <property type="entry name" value="N UTILIZATION SUBSTANCE PROTEIN B-RELATED"/>
    <property type="match status" value="1"/>
</dbReference>
<keyword evidence="2" id="KW-0889">Transcription antitermination</keyword>
<name>A0AAJ5ZGI1_9CHLR</name>
<dbReference type="GO" id="GO:0006353">
    <property type="term" value="P:DNA-templated transcription termination"/>
    <property type="evidence" value="ECO:0007669"/>
    <property type="project" value="InterPro"/>
</dbReference>
<dbReference type="GO" id="GO:0005829">
    <property type="term" value="C:cytosol"/>
    <property type="evidence" value="ECO:0007669"/>
    <property type="project" value="TreeGrafter"/>
</dbReference>
<dbReference type="RefSeq" id="WP_342825099.1">
    <property type="nucleotide sequence ID" value="NZ_CP046146.1"/>
</dbReference>